<accession>A0A0F8W4X4</accession>
<dbReference type="AlphaFoldDB" id="A0A0F8W4X4"/>
<dbReference type="EMBL" id="LAZR01067410">
    <property type="protein sequence ID" value="KKK51638.1"/>
    <property type="molecule type" value="Genomic_DNA"/>
</dbReference>
<protein>
    <recommendedName>
        <fullName evidence="2">Ryanodine receptor Ryr domain-containing protein</fullName>
    </recommendedName>
</protein>
<comment type="caution">
    <text evidence="1">The sequence shown here is derived from an EMBL/GenBank/DDBJ whole genome shotgun (WGS) entry which is preliminary data.</text>
</comment>
<gene>
    <name evidence="1" type="ORF">LCGC14_3112950</name>
</gene>
<sequence length="85" mass="10024">MATEERSVTERLAEYAHEAWSGWMKYMFEKSSMDSDGSIVIPPELVMRWNRQMTTKYKDLPEDEKNSDRQEARRMVAIFCKKQGG</sequence>
<reference evidence="1" key="1">
    <citation type="journal article" date="2015" name="Nature">
        <title>Complex archaea that bridge the gap between prokaryotes and eukaryotes.</title>
        <authorList>
            <person name="Spang A."/>
            <person name="Saw J.H."/>
            <person name="Jorgensen S.L."/>
            <person name="Zaremba-Niedzwiedzka K."/>
            <person name="Martijn J."/>
            <person name="Lind A.E."/>
            <person name="van Eijk R."/>
            <person name="Schleper C."/>
            <person name="Guy L."/>
            <person name="Ettema T.J."/>
        </authorList>
    </citation>
    <scope>NUCLEOTIDE SEQUENCE</scope>
</reference>
<evidence type="ECO:0000313" key="1">
    <source>
        <dbReference type="EMBL" id="KKK51638.1"/>
    </source>
</evidence>
<organism evidence="1">
    <name type="scientific">marine sediment metagenome</name>
    <dbReference type="NCBI Taxonomy" id="412755"/>
    <lineage>
        <taxon>unclassified sequences</taxon>
        <taxon>metagenomes</taxon>
        <taxon>ecological metagenomes</taxon>
    </lineage>
</organism>
<name>A0A0F8W4X4_9ZZZZ</name>
<proteinExistence type="predicted"/>
<evidence type="ECO:0008006" key="2">
    <source>
        <dbReference type="Google" id="ProtNLM"/>
    </source>
</evidence>